<feature type="region of interest" description="Disordered" evidence="1">
    <location>
        <begin position="114"/>
        <end position="137"/>
    </location>
</feature>
<sequence length="189" mass="21063">MHQSLAPGSLENVVKMLVDVTNNFLVKDPFEESLTDSIQQPRATPRQLCDELLKHLRERQLIRNSMRKNEHPWYPIPPDDIIAEVLKRLQALDITDQTEDQLLLLTPQLESLSSLASDPRSSGAFLSSSSGGTNNRMAPTATAFRVRVESKNSGQVDLPGLRLFPLPSKPSIGVRMMKFQPFSSPGNCL</sequence>
<dbReference type="EMBL" id="UZAE01008385">
    <property type="protein sequence ID" value="VDO02643.1"/>
    <property type="molecule type" value="Genomic_DNA"/>
</dbReference>
<evidence type="ECO:0000313" key="3">
    <source>
        <dbReference type="Proteomes" id="UP000278807"/>
    </source>
</evidence>
<dbReference type="AlphaFoldDB" id="A0A3P7T4P1"/>
<proteinExistence type="predicted"/>
<feature type="compositionally biased region" description="Low complexity" evidence="1">
    <location>
        <begin position="114"/>
        <end position="132"/>
    </location>
</feature>
<gene>
    <name evidence="2" type="ORF">HNAJ_LOCUS6783</name>
</gene>
<accession>A0A3P7T4P1</accession>
<protein>
    <submittedName>
        <fullName evidence="2">Uncharacterized protein</fullName>
    </submittedName>
</protein>
<name>A0A3P7T4P1_RODNA</name>
<keyword evidence="3" id="KW-1185">Reference proteome</keyword>
<reference evidence="2 3" key="1">
    <citation type="submission" date="2018-11" db="EMBL/GenBank/DDBJ databases">
        <authorList>
            <consortium name="Pathogen Informatics"/>
        </authorList>
    </citation>
    <scope>NUCLEOTIDE SEQUENCE [LARGE SCALE GENOMIC DNA]</scope>
</reference>
<dbReference type="Proteomes" id="UP000278807">
    <property type="component" value="Unassembled WGS sequence"/>
</dbReference>
<evidence type="ECO:0000256" key="1">
    <source>
        <dbReference type="SAM" id="MobiDB-lite"/>
    </source>
</evidence>
<organism evidence="2 3">
    <name type="scientific">Rodentolepis nana</name>
    <name type="common">Dwarf tapeworm</name>
    <name type="synonym">Hymenolepis nana</name>
    <dbReference type="NCBI Taxonomy" id="102285"/>
    <lineage>
        <taxon>Eukaryota</taxon>
        <taxon>Metazoa</taxon>
        <taxon>Spiralia</taxon>
        <taxon>Lophotrochozoa</taxon>
        <taxon>Platyhelminthes</taxon>
        <taxon>Cestoda</taxon>
        <taxon>Eucestoda</taxon>
        <taxon>Cyclophyllidea</taxon>
        <taxon>Hymenolepididae</taxon>
        <taxon>Rodentolepis</taxon>
    </lineage>
</organism>
<evidence type="ECO:0000313" key="2">
    <source>
        <dbReference type="EMBL" id="VDO02643.1"/>
    </source>
</evidence>